<evidence type="ECO:0000313" key="3">
    <source>
        <dbReference type="EMBL" id="KNC53407.1"/>
    </source>
</evidence>
<evidence type="ECO:0000256" key="2">
    <source>
        <dbReference type="SAM" id="MobiDB-lite"/>
    </source>
</evidence>
<reference evidence="3 4" key="1">
    <citation type="submission" date="2010-05" db="EMBL/GenBank/DDBJ databases">
        <title>The Genome Sequence of Thecamonas trahens ATCC 50062.</title>
        <authorList>
            <consortium name="The Broad Institute Genome Sequencing Platform"/>
            <person name="Russ C."/>
            <person name="Cuomo C."/>
            <person name="Shea T."/>
            <person name="Young S.K."/>
            <person name="Zeng Q."/>
            <person name="Koehrsen M."/>
            <person name="Haas B."/>
            <person name="Borodovsky M."/>
            <person name="Guigo R."/>
            <person name="Alvarado L."/>
            <person name="Berlin A."/>
            <person name="Bochicchio J."/>
            <person name="Borenstein D."/>
            <person name="Chapman S."/>
            <person name="Chen Z."/>
            <person name="Freedman E."/>
            <person name="Gellesch M."/>
            <person name="Goldberg J."/>
            <person name="Griggs A."/>
            <person name="Gujja S."/>
            <person name="Heilman E."/>
            <person name="Heiman D."/>
            <person name="Hepburn T."/>
            <person name="Howarth C."/>
            <person name="Jen D."/>
            <person name="Larson L."/>
            <person name="Mehta T."/>
            <person name="Park D."/>
            <person name="Pearson M."/>
            <person name="Roberts A."/>
            <person name="Saif S."/>
            <person name="Shenoy N."/>
            <person name="Sisk P."/>
            <person name="Stolte C."/>
            <person name="Sykes S."/>
            <person name="Thomson T."/>
            <person name="Walk T."/>
            <person name="White J."/>
            <person name="Yandava C."/>
            <person name="Burger G."/>
            <person name="Gray M.W."/>
            <person name="Holland P.W.H."/>
            <person name="King N."/>
            <person name="Lang F.B.F."/>
            <person name="Roger A.J."/>
            <person name="Ruiz-Trillo I."/>
            <person name="Lander E."/>
            <person name="Nusbaum C."/>
        </authorList>
    </citation>
    <scope>NUCLEOTIDE SEQUENCE [LARGE SCALE GENOMIC DNA]</scope>
    <source>
        <strain evidence="3 4">ATCC 50062</strain>
    </source>
</reference>
<dbReference type="GeneID" id="25567493"/>
<protein>
    <submittedName>
        <fullName evidence="3">Uncharacterized protein</fullName>
    </submittedName>
</protein>
<dbReference type="EMBL" id="GL349481">
    <property type="protein sequence ID" value="KNC53407.1"/>
    <property type="molecule type" value="Genomic_DNA"/>
</dbReference>
<dbReference type="RefSeq" id="XP_013754446.1">
    <property type="nucleotide sequence ID" value="XM_013898992.1"/>
</dbReference>
<dbReference type="InterPro" id="IPR036770">
    <property type="entry name" value="Ankyrin_rpt-contain_sf"/>
</dbReference>
<dbReference type="Proteomes" id="UP000054408">
    <property type="component" value="Unassembled WGS sequence"/>
</dbReference>
<organism evidence="3 4">
    <name type="scientific">Thecamonas trahens ATCC 50062</name>
    <dbReference type="NCBI Taxonomy" id="461836"/>
    <lineage>
        <taxon>Eukaryota</taxon>
        <taxon>Apusozoa</taxon>
        <taxon>Apusomonadida</taxon>
        <taxon>Apusomonadidae</taxon>
        <taxon>Thecamonas</taxon>
    </lineage>
</organism>
<feature type="coiled-coil region" evidence="1">
    <location>
        <begin position="219"/>
        <end position="300"/>
    </location>
</feature>
<keyword evidence="1" id="KW-0175">Coiled coil</keyword>
<feature type="compositionally biased region" description="Basic residues" evidence="2">
    <location>
        <begin position="535"/>
        <end position="545"/>
    </location>
</feature>
<evidence type="ECO:0000256" key="1">
    <source>
        <dbReference type="SAM" id="Coils"/>
    </source>
</evidence>
<dbReference type="Gene3D" id="1.25.40.20">
    <property type="entry name" value="Ankyrin repeat-containing domain"/>
    <property type="match status" value="1"/>
</dbReference>
<dbReference type="AlphaFoldDB" id="A0A0L0DM70"/>
<sequence>MSSSANGAGGRVSHAQLVAAVDAGDMATLRSLLAAVVRSPGQPGAGHDVDDDSAAGLLHPPPPEQHRRETAARTWAPTVRDVLDAPLEGGPWRYDLGMLTEGTLVHLAVLRRAHEVMEALLAAGASPDGGGVVGRWSQGVLRPGRALRDRLVNEQSFSGTPAELARNLGDTAAADTLREAALDAAARARVGMGGAGAAARVVELESTVAALRASQAAAADSYKETLRAWIAKVKELEDALEAEKSARAEVEAQYAAQMDEVRARMVAAKAKLADRYKAKVAELELKLEAHKAAVDATIDDRVVDARDKYHDDNVALRAAVEDAAIKASDDAATIARLEAALERVGALAGMDEIEGIPVRTSPSAGLPLLPAYPHEESTLEAIRGIRHAAAVALEQGALSAEYLQRPAEARALRLRIEPLVPLLEAMLPFPVRPITVQKIHRTVAEVADLLQRAQAKARKVKDEHFAVANSMVDATLAAVLDDLASLLSSAVVAGAQARPNPRAVAVATALAASPPAEPDRAPEQPDESVQAPEPKRKRRSGRRRGGLMAKPPSE</sequence>
<feature type="region of interest" description="Disordered" evidence="2">
    <location>
        <begin position="509"/>
        <end position="554"/>
    </location>
</feature>
<keyword evidence="4" id="KW-1185">Reference proteome</keyword>
<proteinExistence type="predicted"/>
<accession>A0A0L0DM70</accession>
<gene>
    <name evidence="3" type="ORF">AMSG_08913</name>
</gene>
<feature type="region of interest" description="Disordered" evidence="2">
    <location>
        <begin position="40"/>
        <end position="72"/>
    </location>
</feature>
<name>A0A0L0DM70_THETB</name>
<evidence type="ECO:0000313" key="4">
    <source>
        <dbReference type="Proteomes" id="UP000054408"/>
    </source>
</evidence>